<dbReference type="Pfam" id="PF00676">
    <property type="entry name" value="E1_dh"/>
    <property type="match status" value="1"/>
</dbReference>
<dbReference type="EMBL" id="HG964446">
    <property type="protein sequence ID" value="CDO90866.1"/>
    <property type="molecule type" value="Genomic_DNA"/>
</dbReference>
<reference evidence="6" key="1">
    <citation type="journal article" date="2014" name="Genome Announc.">
        <title>Draft Genome Sequence of Mycobacterium triplex DSM 44626.</title>
        <authorList>
            <person name="Sassi M."/>
            <person name="Croce O."/>
            <person name="Robert C."/>
            <person name="Raoult D."/>
            <person name="Drancourt M."/>
        </authorList>
    </citation>
    <scope>NUCLEOTIDE SEQUENCE [LARGE SCALE GENOMIC DNA]</scope>
    <source>
        <strain evidence="6">DSM 44626</strain>
    </source>
</reference>
<sequence length="299" mass="31968">MTRTPELSAAQLRDQLELYRQMWVLRLLDMAVEELRIDGRLNQPVQAAFGQEAVAIGTAAALRPGDLMTTGIIHLQHAQQIACALPLGPAIAALIEPEFGPDGEAEAPFVASVRGLSAFSSALQQSPLLAVGHAYGKQLVDDGRVTVCAMETRDVKSADFAEAAHIAVSWQLPVVFVVENASQDAYAAECHGIPVLSVDGNDVEAVRDSVAEAVRRAGAGEGPVLVQARTQRSNGVASMDPLVIERQRLIGAGINAGHLYELERRARHLVAEAEAQAKAMLAEEQPEPIREPEVWPAAS</sequence>
<dbReference type="GO" id="GO:0000287">
    <property type="term" value="F:magnesium ion binding"/>
    <property type="evidence" value="ECO:0007669"/>
    <property type="project" value="UniProtKB-ARBA"/>
</dbReference>
<dbReference type="SUPFAM" id="SSF52518">
    <property type="entry name" value="Thiamin diphosphate-binding fold (THDP-binding)"/>
    <property type="match status" value="1"/>
</dbReference>
<dbReference type="InterPro" id="IPR029061">
    <property type="entry name" value="THDP-binding"/>
</dbReference>
<name>A0A024K4M9_9MYCO</name>
<proteinExistence type="predicted"/>
<evidence type="ECO:0000256" key="1">
    <source>
        <dbReference type="ARBA" id="ARBA00001946"/>
    </source>
</evidence>
<dbReference type="GO" id="GO:0004739">
    <property type="term" value="F:pyruvate dehydrogenase (acetyl-transferring) activity"/>
    <property type="evidence" value="ECO:0007669"/>
    <property type="project" value="TreeGrafter"/>
</dbReference>
<accession>A0A024K4M9</accession>
<evidence type="ECO:0000259" key="5">
    <source>
        <dbReference type="Pfam" id="PF00676"/>
    </source>
</evidence>
<organism evidence="6">
    <name type="scientific">Mycobacterium triplex</name>
    <dbReference type="NCBI Taxonomy" id="47839"/>
    <lineage>
        <taxon>Bacteria</taxon>
        <taxon>Bacillati</taxon>
        <taxon>Actinomycetota</taxon>
        <taxon>Actinomycetes</taxon>
        <taxon>Mycobacteriales</taxon>
        <taxon>Mycobacteriaceae</taxon>
        <taxon>Mycobacterium</taxon>
        <taxon>Mycobacterium simiae complex</taxon>
    </lineage>
</organism>
<dbReference type="Gene3D" id="3.40.50.970">
    <property type="match status" value="1"/>
</dbReference>
<gene>
    <name evidence="6" type="ORF">BN973_05266</name>
</gene>
<dbReference type="eggNOG" id="COG1071">
    <property type="taxonomic scope" value="Bacteria"/>
</dbReference>
<dbReference type="GO" id="GO:0006086">
    <property type="term" value="P:pyruvate decarboxylation to acetyl-CoA"/>
    <property type="evidence" value="ECO:0007669"/>
    <property type="project" value="TreeGrafter"/>
</dbReference>
<dbReference type="HOGENOM" id="CLU_081557_0_0_11"/>
<keyword evidence="4" id="KW-0786">Thiamine pyrophosphate</keyword>
<dbReference type="InterPro" id="IPR050642">
    <property type="entry name" value="PDH_E1_Alpha_Subunit"/>
</dbReference>
<evidence type="ECO:0000313" key="6">
    <source>
        <dbReference type="EMBL" id="CDO90866.1"/>
    </source>
</evidence>
<keyword evidence="3" id="KW-0560">Oxidoreductase</keyword>
<dbReference type="AlphaFoldDB" id="A0A024K4M9"/>
<dbReference type="PANTHER" id="PTHR11516:SF60">
    <property type="entry name" value="PYRUVATE DEHYDROGENASE E1 COMPONENT SUBUNIT ALPHA"/>
    <property type="match status" value="1"/>
</dbReference>
<dbReference type="Proteomes" id="UP000028880">
    <property type="component" value="Unassembled WGS sequence"/>
</dbReference>
<comment type="cofactor">
    <cofactor evidence="1">
        <name>Mg(2+)</name>
        <dbReference type="ChEBI" id="CHEBI:18420"/>
    </cofactor>
</comment>
<protein>
    <submittedName>
        <fullName evidence="6">Dehydrogenase E1 component superfamily protein</fullName>
    </submittedName>
</protein>
<reference evidence="6" key="2">
    <citation type="submission" date="2014-04" db="EMBL/GenBank/DDBJ databases">
        <authorList>
            <person name="Urmite Genomes U."/>
        </authorList>
    </citation>
    <scope>NUCLEOTIDE SEQUENCE</scope>
    <source>
        <strain evidence="6">DSM 44626</strain>
    </source>
</reference>
<evidence type="ECO:0000256" key="4">
    <source>
        <dbReference type="ARBA" id="ARBA00023052"/>
    </source>
</evidence>
<dbReference type="RefSeq" id="WP_036471563.1">
    <property type="nucleotide sequence ID" value="NZ_HG964446.1"/>
</dbReference>
<comment type="cofactor">
    <cofactor evidence="2">
        <name>thiamine diphosphate</name>
        <dbReference type="ChEBI" id="CHEBI:58937"/>
    </cofactor>
</comment>
<dbReference type="PANTHER" id="PTHR11516">
    <property type="entry name" value="PYRUVATE DEHYDROGENASE E1 COMPONENT, ALPHA SUBUNIT BACTERIAL AND ORGANELLAR"/>
    <property type="match status" value="1"/>
</dbReference>
<evidence type="ECO:0000256" key="3">
    <source>
        <dbReference type="ARBA" id="ARBA00023002"/>
    </source>
</evidence>
<feature type="domain" description="Dehydrogenase E1 component" evidence="5">
    <location>
        <begin position="46"/>
        <end position="248"/>
    </location>
</feature>
<dbReference type="STRING" id="47839.BN973_05266"/>
<dbReference type="InterPro" id="IPR001017">
    <property type="entry name" value="DH_E1"/>
</dbReference>
<evidence type="ECO:0000256" key="2">
    <source>
        <dbReference type="ARBA" id="ARBA00001964"/>
    </source>
</evidence>